<name>A0A8H4QFP6_9AGAR</name>
<sequence length="276" mass="29823">MDVDPLAGDSIPPRYAIESDEEEDEINPLRPQESSASAKVEVKVLGDIPTGNSLFIASGDSGKLWAKGAELGEQSGSVMANGVQIGLVFNPSWTRSSVIISETFSRLPLFAMNPYAKAILDTLQPSSLSLLDTYPTPTYASDKVASFYDSPLRYLSTSIEADVLDEEAHPFSPPNLNQSTSAAFLAIASTISTQATLLLLPTPHISPSPPKEISSSNFSSLSRDDIEWTTEQINTVQRLAFKMLGQEVDHPWVAPEKQAVQTSKKSTEIGEGGMYI</sequence>
<dbReference type="AlphaFoldDB" id="A0A8H4QFP6"/>
<accession>A0A8H4QFP6</accession>
<feature type="region of interest" description="Disordered" evidence="1">
    <location>
        <begin position="257"/>
        <end position="276"/>
    </location>
</feature>
<dbReference type="EMBL" id="JAACJL010000059">
    <property type="protein sequence ID" value="KAF4610202.1"/>
    <property type="molecule type" value="Genomic_DNA"/>
</dbReference>
<evidence type="ECO:0000313" key="3">
    <source>
        <dbReference type="Proteomes" id="UP000521872"/>
    </source>
</evidence>
<proteinExistence type="predicted"/>
<evidence type="ECO:0000256" key="1">
    <source>
        <dbReference type="SAM" id="MobiDB-lite"/>
    </source>
</evidence>
<organism evidence="2 3">
    <name type="scientific">Agrocybe pediades</name>
    <dbReference type="NCBI Taxonomy" id="84607"/>
    <lineage>
        <taxon>Eukaryota</taxon>
        <taxon>Fungi</taxon>
        <taxon>Dikarya</taxon>
        <taxon>Basidiomycota</taxon>
        <taxon>Agaricomycotina</taxon>
        <taxon>Agaricomycetes</taxon>
        <taxon>Agaricomycetidae</taxon>
        <taxon>Agaricales</taxon>
        <taxon>Agaricineae</taxon>
        <taxon>Strophariaceae</taxon>
        <taxon>Agrocybe</taxon>
    </lineage>
</organism>
<gene>
    <name evidence="2" type="ORF">D9613_010601</name>
</gene>
<protein>
    <submittedName>
        <fullName evidence="2">Uncharacterized protein</fullName>
    </submittedName>
</protein>
<evidence type="ECO:0000313" key="2">
    <source>
        <dbReference type="EMBL" id="KAF4610202.1"/>
    </source>
</evidence>
<keyword evidence="3" id="KW-1185">Reference proteome</keyword>
<reference evidence="2 3" key="1">
    <citation type="submission" date="2019-12" db="EMBL/GenBank/DDBJ databases">
        <authorList>
            <person name="Floudas D."/>
            <person name="Bentzer J."/>
            <person name="Ahren D."/>
            <person name="Johansson T."/>
            <person name="Persson P."/>
            <person name="Tunlid A."/>
        </authorList>
    </citation>
    <scope>NUCLEOTIDE SEQUENCE [LARGE SCALE GENOMIC DNA]</scope>
    <source>
        <strain evidence="2 3">CBS 102.39</strain>
    </source>
</reference>
<comment type="caution">
    <text evidence="2">The sequence shown here is derived from an EMBL/GenBank/DDBJ whole genome shotgun (WGS) entry which is preliminary data.</text>
</comment>
<dbReference type="Proteomes" id="UP000521872">
    <property type="component" value="Unassembled WGS sequence"/>
</dbReference>
<feature type="region of interest" description="Disordered" evidence="1">
    <location>
        <begin position="1"/>
        <end position="34"/>
    </location>
</feature>